<dbReference type="RefSeq" id="WP_062085472.1">
    <property type="nucleotide sequence ID" value="NZ_FCOK02000015.1"/>
</dbReference>
<proteinExistence type="predicted"/>
<protein>
    <submittedName>
        <fullName evidence="2">Uncharacterized protein</fullName>
    </submittedName>
</protein>
<dbReference type="EMBL" id="FCOK02000015">
    <property type="protein sequence ID" value="SAL32411.1"/>
    <property type="molecule type" value="Genomic_DNA"/>
</dbReference>
<keyword evidence="1" id="KW-0472">Membrane</keyword>
<keyword evidence="1" id="KW-0812">Transmembrane</keyword>
<keyword evidence="1" id="KW-1133">Transmembrane helix</keyword>
<dbReference type="OrthoDB" id="9008439at2"/>
<dbReference type="Proteomes" id="UP000054683">
    <property type="component" value="Unassembled WGS sequence"/>
</dbReference>
<dbReference type="AlphaFoldDB" id="A0A158GKR9"/>
<evidence type="ECO:0000313" key="3">
    <source>
        <dbReference type="Proteomes" id="UP000054683"/>
    </source>
</evidence>
<accession>A0A158GKR9</accession>
<organism evidence="2 3">
    <name type="scientific">Caballeronia udeis</name>
    <dbReference type="NCBI Taxonomy" id="1232866"/>
    <lineage>
        <taxon>Bacteria</taxon>
        <taxon>Pseudomonadati</taxon>
        <taxon>Pseudomonadota</taxon>
        <taxon>Betaproteobacteria</taxon>
        <taxon>Burkholderiales</taxon>
        <taxon>Burkholderiaceae</taxon>
        <taxon>Caballeronia</taxon>
    </lineage>
</organism>
<sequence>MKNLLTRLLSRLAVRGQHSVLHAGVVTLIATAVFMMYTAGEMGAMGPLIIAMSFYVVFAAVMIEIVLGVFALVRKFAQGGLRRYS</sequence>
<name>A0A158GKR9_9BURK</name>
<evidence type="ECO:0000256" key="1">
    <source>
        <dbReference type="SAM" id="Phobius"/>
    </source>
</evidence>
<reference evidence="2 3" key="1">
    <citation type="submission" date="2016-01" db="EMBL/GenBank/DDBJ databases">
        <authorList>
            <person name="Oliw E.H."/>
        </authorList>
    </citation>
    <scope>NUCLEOTIDE SEQUENCE [LARGE SCALE GENOMIC DNA]</scope>
    <source>
        <strain evidence="2">LMG 27134</strain>
    </source>
</reference>
<feature type="transmembrane region" description="Helical" evidence="1">
    <location>
        <begin position="20"/>
        <end position="37"/>
    </location>
</feature>
<evidence type="ECO:0000313" key="2">
    <source>
        <dbReference type="EMBL" id="SAL32411.1"/>
    </source>
</evidence>
<feature type="transmembrane region" description="Helical" evidence="1">
    <location>
        <begin position="49"/>
        <end position="73"/>
    </location>
</feature>
<gene>
    <name evidence="2" type="ORF">AWB69_02821</name>
</gene>